<sequence>MGNVFSHTNLFGNNSTKQKLFGKKKPKSSSNVFPLEVVSPLYSDEEIINPQLVNQSSISQMNNNYPPYLINENISPLCIKHTPDINNSNQTVRDSSVYIQENTSTSSTC</sequence>
<protein>
    <submittedName>
        <fullName evidence="2">Uncharacterized protein</fullName>
    </submittedName>
</protein>
<organism evidence="2">
    <name type="scientific">viral metagenome</name>
    <dbReference type="NCBI Taxonomy" id="1070528"/>
    <lineage>
        <taxon>unclassified sequences</taxon>
        <taxon>metagenomes</taxon>
        <taxon>organismal metagenomes</taxon>
    </lineage>
</organism>
<dbReference type="AlphaFoldDB" id="A0A6C0AZ46"/>
<accession>A0A6C0AZ46</accession>
<feature type="compositionally biased region" description="Polar residues" evidence="1">
    <location>
        <begin position="1"/>
        <end position="18"/>
    </location>
</feature>
<evidence type="ECO:0000256" key="1">
    <source>
        <dbReference type="SAM" id="MobiDB-lite"/>
    </source>
</evidence>
<feature type="region of interest" description="Disordered" evidence="1">
    <location>
        <begin position="88"/>
        <end position="109"/>
    </location>
</feature>
<proteinExistence type="predicted"/>
<feature type="region of interest" description="Disordered" evidence="1">
    <location>
        <begin position="1"/>
        <end position="30"/>
    </location>
</feature>
<reference evidence="2" key="1">
    <citation type="journal article" date="2020" name="Nature">
        <title>Giant virus diversity and host interactions through global metagenomics.</title>
        <authorList>
            <person name="Schulz F."/>
            <person name="Roux S."/>
            <person name="Paez-Espino D."/>
            <person name="Jungbluth S."/>
            <person name="Walsh D.A."/>
            <person name="Denef V.J."/>
            <person name="McMahon K.D."/>
            <person name="Konstantinidis K.T."/>
            <person name="Eloe-Fadrosh E.A."/>
            <person name="Kyrpides N.C."/>
            <person name="Woyke T."/>
        </authorList>
    </citation>
    <scope>NUCLEOTIDE SEQUENCE</scope>
    <source>
        <strain evidence="2">GVMAG-S-ERX556022-25</strain>
    </source>
</reference>
<dbReference type="EMBL" id="MN738809">
    <property type="protein sequence ID" value="QHS84590.1"/>
    <property type="molecule type" value="Genomic_DNA"/>
</dbReference>
<name>A0A6C0AZ46_9ZZZZ</name>
<evidence type="ECO:0000313" key="2">
    <source>
        <dbReference type="EMBL" id="QHS84590.1"/>
    </source>
</evidence>